<dbReference type="PANTHER" id="PTHR43750:SF3">
    <property type="entry name" value="UDP-GLUCOSE 6-DEHYDROGENASE TUAD"/>
    <property type="match status" value="1"/>
</dbReference>
<keyword evidence="5" id="KW-0520">NAD</keyword>
<dbReference type="Pfam" id="PF00984">
    <property type="entry name" value="UDPG_MGDP_dh"/>
    <property type="match status" value="1"/>
</dbReference>
<evidence type="ECO:0000259" key="7">
    <source>
        <dbReference type="Pfam" id="PF00984"/>
    </source>
</evidence>
<dbReference type="InterPro" id="IPR014027">
    <property type="entry name" value="UDP-Glc/GDP-Man_DH_C"/>
</dbReference>
<evidence type="ECO:0000256" key="1">
    <source>
        <dbReference type="ARBA" id="ARBA00004701"/>
    </source>
</evidence>
<feature type="domain" description="UDP-glucose/GDP-mannose dehydrogenase N-terminal" evidence="9">
    <location>
        <begin position="7"/>
        <end position="181"/>
    </location>
</feature>
<dbReference type="EMBL" id="UINC01089591">
    <property type="protein sequence ID" value="SVC40816.1"/>
    <property type="molecule type" value="Genomic_DNA"/>
</dbReference>
<dbReference type="Gene3D" id="3.40.50.720">
    <property type="entry name" value="NAD(P)-binding Rossmann-like Domain"/>
    <property type="match status" value="2"/>
</dbReference>
<comment type="pathway">
    <text evidence="1">Nucleotide-sugar biosynthesis; UDP-alpha-D-glucuronate biosynthesis; UDP-alpha-D-glucuronate from UDP-alpha-D-glucose: step 1/1.</text>
</comment>
<dbReference type="EC" id="1.1.1.22" evidence="3"/>
<evidence type="ECO:0000256" key="5">
    <source>
        <dbReference type="ARBA" id="ARBA00023027"/>
    </source>
</evidence>
<reference evidence="10" key="1">
    <citation type="submission" date="2018-05" db="EMBL/GenBank/DDBJ databases">
        <authorList>
            <person name="Lanie J.A."/>
            <person name="Ng W.-L."/>
            <person name="Kazmierczak K.M."/>
            <person name="Andrzejewski T.M."/>
            <person name="Davidsen T.M."/>
            <person name="Wayne K.J."/>
            <person name="Tettelin H."/>
            <person name="Glass J.I."/>
            <person name="Rusch D."/>
            <person name="Podicherti R."/>
            <person name="Tsui H.-C.T."/>
            <person name="Winkler M.E."/>
        </authorList>
    </citation>
    <scope>NUCLEOTIDE SEQUENCE</scope>
</reference>
<evidence type="ECO:0000256" key="4">
    <source>
        <dbReference type="ARBA" id="ARBA00023002"/>
    </source>
</evidence>
<dbReference type="InterPro" id="IPR036220">
    <property type="entry name" value="UDP-Glc/GDP-Man_DH_C_sf"/>
</dbReference>
<evidence type="ECO:0000259" key="9">
    <source>
        <dbReference type="Pfam" id="PF03721"/>
    </source>
</evidence>
<proteinExistence type="inferred from homology"/>
<feature type="non-terminal residue" evidence="10">
    <location>
        <position position="359"/>
    </location>
</feature>
<dbReference type="InterPro" id="IPR008927">
    <property type="entry name" value="6-PGluconate_DH-like_C_sf"/>
</dbReference>
<dbReference type="InterPro" id="IPR014026">
    <property type="entry name" value="UDP-Glc/GDP-Man_DH_dimer"/>
</dbReference>
<dbReference type="PIRSF" id="PIRSF500134">
    <property type="entry name" value="UDPglc_DH_bac"/>
    <property type="match status" value="1"/>
</dbReference>
<accession>A0A382LW72</accession>
<dbReference type="Pfam" id="PF03721">
    <property type="entry name" value="UDPG_MGDP_dh_N"/>
    <property type="match status" value="1"/>
</dbReference>
<name>A0A382LW72_9ZZZZ</name>
<organism evidence="10">
    <name type="scientific">marine metagenome</name>
    <dbReference type="NCBI Taxonomy" id="408172"/>
    <lineage>
        <taxon>unclassified sequences</taxon>
        <taxon>metagenomes</taxon>
        <taxon>ecological metagenomes</taxon>
    </lineage>
</organism>
<dbReference type="GO" id="GO:0006065">
    <property type="term" value="P:UDP-glucuronate biosynthetic process"/>
    <property type="evidence" value="ECO:0007669"/>
    <property type="project" value="UniProtKB-UniPathway"/>
</dbReference>
<dbReference type="InterPro" id="IPR028357">
    <property type="entry name" value="UDPglc_DH_bac"/>
</dbReference>
<dbReference type="AlphaFoldDB" id="A0A382LW72"/>
<dbReference type="Gene3D" id="1.20.5.100">
    <property type="entry name" value="Cytochrome c1, transmembrane anchor, C-terminal"/>
    <property type="match status" value="1"/>
</dbReference>
<dbReference type="PANTHER" id="PTHR43750">
    <property type="entry name" value="UDP-GLUCOSE 6-DEHYDROGENASE TUAD"/>
    <property type="match status" value="1"/>
</dbReference>
<gene>
    <name evidence="10" type="ORF">METZ01_LOCUS293670</name>
</gene>
<evidence type="ECO:0000313" key="10">
    <source>
        <dbReference type="EMBL" id="SVC40816.1"/>
    </source>
</evidence>
<dbReference type="InterPro" id="IPR017476">
    <property type="entry name" value="UDP-Glc/GDP-Man"/>
</dbReference>
<comment type="catalytic activity">
    <reaction evidence="6">
        <text>UDP-alpha-D-glucose + 2 NAD(+) + H2O = UDP-alpha-D-glucuronate + 2 NADH + 3 H(+)</text>
        <dbReference type="Rhea" id="RHEA:23596"/>
        <dbReference type="ChEBI" id="CHEBI:15377"/>
        <dbReference type="ChEBI" id="CHEBI:15378"/>
        <dbReference type="ChEBI" id="CHEBI:57540"/>
        <dbReference type="ChEBI" id="CHEBI:57945"/>
        <dbReference type="ChEBI" id="CHEBI:58052"/>
        <dbReference type="ChEBI" id="CHEBI:58885"/>
        <dbReference type="EC" id="1.1.1.22"/>
    </reaction>
</comment>
<dbReference type="PIRSF" id="PIRSF000124">
    <property type="entry name" value="UDPglc_GDPman_dh"/>
    <property type="match status" value="1"/>
</dbReference>
<protein>
    <recommendedName>
        <fullName evidence="3">UDP-glucose 6-dehydrogenase</fullName>
        <ecNumber evidence="3">1.1.1.22</ecNumber>
    </recommendedName>
</protein>
<dbReference type="Pfam" id="PF03720">
    <property type="entry name" value="UDPG_MGDP_dh_C"/>
    <property type="match status" value="1"/>
</dbReference>
<keyword evidence="4" id="KW-0560">Oxidoreductase</keyword>
<dbReference type="GO" id="GO:0051287">
    <property type="term" value="F:NAD binding"/>
    <property type="evidence" value="ECO:0007669"/>
    <property type="project" value="InterPro"/>
</dbReference>
<dbReference type="InterPro" id="IPR036291">
    <property type="entry name" value="NAD(P)-bd_dom_sf"/>
</dbReference>
<feature type="domain" description="UDP-glucose/GDP-mannose dehydrogenase dimerisation" evidence="7">
    <location>
        <begin position="199"/>
        <end position="291"/>
    </location>
</feature>
<dbReference type="SUPFAM" id="SSF48179">
    <property type="entry name" value="6-phosphogluconate dehydrogenase C-terminal domain-like"/>
    <property type="match status" value="1"/>
</dbReference>
<sequence length="359" mass="39826">MPKTDYKIGIFGLWHLGCVLCAAWSKLGFRVKGFDYDNQCVTNLLNAKPPIFEPNLRKILSKGLQQNSLSFSNDLESLKDCDFIFLSHDTPVLGDDSSDISILDKSVKDLITIMKDHSILIISSQSPVGFCSHLRNKIKQKNKTLELAYSPENLRLGEAIECYLNPDRIIIGTSNKKTEKKCYALFEEITDKILTMNIESSEMVKHGINAFLAMSIVFADNLADLCEETGADISDVVSGLKSDPRIGNKSYLSPGIGFSGGTLGRDLKVLDEVNEKVTNSTGWFGCIHEYNSRRKNTIVNKISKLSTGLAGRTIGVLGLTYKPGTSTLRRSLPLEIVNQLVEKMANIRVYDPKADYSEL</sequence>
<feature type="domain" description="UDP-glucose/GDP-mannose dehydrogenase C-terminal" evidence="8">
    <location>
        <begin position="315"/>
        <end position="356"/>
    </location>
</feature>
<evidence type="ECO:0000259" key="8">
    <source>
        <dbReference type="Pfam" id="PF03720"/>
    </source>
</evidence>
<comment type="similarity">
    <text evidence="2">Belongs to the UDP-glucose/GDP-mannose dehydrogenase family.</text>
</comment>
<dbReference type="GO" id="GO:0003979">
    <property type="term" value="F:UDP-glucose 6-dehydrogenase activity"/>
    <property type="evidence" value="ECO:0007669"/>
    <property type="project" value="UniProtKB-EC"/>
</dbReference>
<evidence type="ECO:0000256" key="2">
    <source>
        <dbReference type="ARBA" id="ARBA00006601"/>
    </source>
</evidence>
<dbReference type="InterPro" id="IPR001732">
    <property type="entry name" value="UDP-Glc/GDP-Man_DH_N"/>
</dbReference>
<evidence type="ECO:0000256" key="6">
    <source>
        <dbReference type="ARBA" id="ARBA00047473"/>
    </source>
</evidence>
<dbReference type="SUPFAM" id="SSF52413">
    <property type="entry name" value="UDP-glucose/GDP-mannose dehydrogenase C-terminal domain"/>
    <property type="match status" value="1"/>
</dbReference>
<evidence type="ECO:0000256" key="3">
    <source>
        <dbReference type="ARBA" id="ARBA00012954"/>
    </source>
</evidence>
<dbReference type="UniPathway" id="UPA00038">
    <property type="reaction ID" value="UER00491"/>
</dbReference>
<dbReference type="NCBIfam" id="TIGR03026">
    <property type="entry name" value="NDP-sugDHase"/>
    <property type="match status" value="1"/>
</dbReference>
<dbReference type="GO" id="GO:0000271">
    <property type="term" value="P:polysaccharide biosynthetic process"/>
    <property type="evidence" value="ECO:0007669"/>
    <property type="project" value="InterPro"/>
</dbReference>
<dbReference type="SUPFAM" id="SSF51735">
    <property type="entry name" value="NAD(P)-binding Rossmann-fold domains"/>
    <property type="match status" value="1"/>
</dbReference>